<dbReference type="SUPFAM" id="SSF55874">
    <property type="entry name" value="ATPase domain of HSP90 chaperone/DNA topoisomerase II/histidine kinase"/>
    <property type="match status" value="1"/>
</dbReference>
<gene>
    <name evidence="1" type="ORF">GCM10010439_40650</name>
</gene>
<comment type="caution">
    <text evidence="1">The sequence shown here is derived from an EMBL/GenBank/DDBJ whole genome shotgun (WGS) entry which is preliminary data.</text>
</comment>
<accession>A0ABN3UCT4</accession>
<evidence type="ECO:0000313" key="1">
    <source>
        <dbReference type="EMBL" id="GAA2729665.1"/>
    </source>
</evidence>
<evidence type="ECO:0000313" key="2">
    <source>
        <dbReference type="Proteomes" id="UP001501842"/>
    </source>
</evidence>
<dbReference type="Proteomes" id="UP001501842">
    <property type="component" value="Unassembled WGS sequence"/>
</dbReference>
<dbReference type="EMBL" id="BAAATZ010000016">
    <property type="protein sequence ID" value="GAA2729665.1"/>
    <property type="molecule type" value="Genomic_DNA"/>
</dbReference>
<keyword evidence="2" id="KW-1185">Reference proteome</keyword>
<sequence length="165" mass="18057">MSRGEVRLEGGRSGTQDTRDGLAYWSREKEFLAELAQVRVGRTWVREVFPPMCSLRDDCVTVLSELLANCAEHGGGGRVSVLVTHVWGRVTGMLVHHAAPAARVWIPELGVDEVGDIEQLEESGRGLVVVAELCGGEVEIAQKADRTVTRWRLHGSCACEEAEGY</sequence>
<proteinExistence type="predicted"/>
<name>A0ABN3UCT4_9ACTN</name>
<protein>
    <recommendedName>
        <fullName evidence="3">ATP-binding protein</fullName>
    </recommendedName>
</protein>
<reference evidence="1 2" key="1">
    <citation type="journal article" date="2019" name="Int. J. Syst. Evol. Microbiol.">
        <title>The Global Catalogue of Microorganisms (GCM) 10K type strain sequencing project: providing services to taxonomists for standard genome sequencing and annotation.</title>
        <authorList>
            <consortium name="The Broad Institute Genomics Platform"/>
            <consortium name="The Broad Institute Genome Sequencing Center for Infectious Disease"/>
            <person name="Wu L."/>
            <person name="Ma J."/>
        </authorList>
    </citation>
    <scope>NUCLEOTIDE SEQUENCE [LARGE SCALE GENOMIC DNA]</scope>
    <source>
        <strain evidence="1 2">JCM 8201</strain>
    </source>
</reference>
<evidence type="ECO:0008006" key="3">
    <source>
        <dbReference type="Google" id="ProtNLM"/>
    </source>
</evidence>
<dbReference type="InterPro" id="IPR036890">
    <property type="entry name" value="HATPase_C_sf"/>
</dbReference>
<organism evidence="1 2">
    <name type="scientific">Actinocorallia aurantiaca</name>
    <dbReference type="NCBI Taxonomy" id="46204"/>
    <lineage>
        <taxon>Bacteria</taxon>
        <taxon>Bacillati</taxon>
        <taxon>Actinomycetota</taxon>
        <taxon>Actinomycetes</taxon>
        <taxon>Streptosporangiales</taxon>
        <taxon>Thermomonosporaceae</taxon>
        <taxon>Actinocorallia</taxon>
    </lineage>
</organism>
<dbReference type="Gene3D" id="3.30.565.10">
    <property type="entry name" value="Histidine kinase-like ATPase, C-terminal domain"/>
    <property type="match status" value="1"/>
</dbReference>